<dbReference type="EMBL" id="JAYKOT010000003">
    <property type="protein sequence ID" value="MEB3428954.1"/>
    <property type="molecule type" value="Genomic_DNA"/>
</dbReference>
<keyword evidence="3" id="KW-1133">Transmembrane helix</keyword>
<evidence type="ECO:0000256" key="2">
    <source>
        <dbReference type="PIRSR" id="PIRSR605754-1"/>
    </source>
</evidence>
<dbReference type="RefSeq" id="WP_324619027.1">
    <property type="nucleotide sequence ID" value="NZ_JAYKOT010000003.1"/>
</dbReference>
<dbReference type="AlphaFoldDB" id="A0AAW9MWQ7"/>
<feature type="active site" description="Proton donor/acceptor" evidence="2">
    <location>
        <position position="154"/>
    </location>
</feature>
<evidence type="ECO:0000313" key="5">
    <source>
        <dbReference type="Proteomes" id="UP001357733"/>
    </source>
</evidence>
<sequence length="294" mass="33673">MKKKAKKNFGKGRKIFFGLLFLLGFLIMIYPIISNQYYRIVQEGETLKFIKAQSKLDDAEIKERLELAKAYNETLDPSRLSDPYTDKEKKGIAAYAKMLELKEMIGYIDIPKIDQKIPVYAGTFEEVLQKGAGHLQGTSLPIGGKSTHSVITAHRGLPKAKFFRDLDKLENGDIFFFHNIAGTLAYEVDQKLTVEPSNFDPVLVKENEDYMTLLTCTPYMINSHRLLVRGHRTEYVGPIDEDKIIKGQKDSIYGRFLPYLLVLLGVLFAITIYELVDYVRFKKKVGIKEDEQKD</sequence>
<reference evidence="4 5" key="1">
    <citation type="submission" date="2024-01" db="EMBL/GenBank/DDBJ databases">
        <title>Complete genome sequence of Citroniella saccharovorans strain M6.X9, isolated from human fecal sample.</title>
        <authorList>
            <person name="Cheng G."/>
            <person name="Westerholm M."/>
            <person name="Schnurer A."/>
        </authorList>
    </citation>
    <scope>NUCLEOTIDE SEQUENCE [LARGE SCALE GENOMIC DNA]</scope>
    <source>
        <strain evidence="4 5">DSM 29873</strain>
    </source>
</reference>
<keyword evidence="5" id="KW-1185">Reference proteome</keyword>
<comment type="caution">
    <text evidence="4">The sequence shown here is derived from an EMBL/GenBank/DDBJ whole genome shotgun (WGS) entry which is preliminary data.</text>
</comment>
<dbReference type="InterPro" id="IPR005754">
    <property type="entry name" value="Sortase"/>
</dbReference>
<feature type="active site" description="Acyl-thioester intermediate" evidence="2">
    <location>
        <position position="216"/>
    </location>
</feature>
<evidence type="ECO:0000256" key="1">
    <source>
        <dbReference type="ARBA" id="ARBA00022801"/>
    </source>
</evidence>
<dbReference type="Proteomes" id="UP001357733">
    <property type="component" value="Unassembled WGS sequence"/>
</dbReference>
<keyword evidence="1" id="KW-0378">Hydrolase</keyword>
<dbReference type="NCBIfam" id="NF033745">
    <property type="entry name" value="class_C_sortase"/>
    <property type="match status" value="1"/>
</dbReference>
<name>A0AAW9MWQ7_9FIRM</name>
<dbReference type="SUPFAM" id="SSF63817">
    <property type="entry name" value="Sortase"/>
    <property type="match status" value="1"/>
</dbReference>
<dbReference type="NCBIfam" id="TIGR01076">
    <property type="entry name" value="sortase_fam"/>
    <property type="match status" value="1"/>
</dbReference>
<keyword evidence="3" id="KW-0812">Transmembrane</keyword>
<dbReference type="Gene3D" id="2.40.260.10">
    <property type="entry name" value="Sortase"/>
    <property type="match status" value="1"/>
</dbReference>
<gene>
    <name evidence="4" type="ORF">VLK81_02755</name>
</gene>
<evidence type="ECO:0000256" key="3">
    <source>
        <dbReference type="SAM" id="Phobius"/>
    </source>
</evidence>
<dbReference type="GO" id="GO:0016787">
    <property type="term" value="F:hydrolase activity"/>
    <property type="evidence" value="ECO:0007669"/>
    <property type="project" value="UniProtKB-KW"/>
</dbReference>
<organism evidence="4 5">
    <name type="scientific">Citroniella saccharovorans</name>
    <dbReference type="NCBI Taxonomy" id="2053367"/>
    <lineage>
        <taxon>Bacteria</taxon>
        <taxon>Bacillati</taxon>
        <taxon>Bacillota</taxon>
        <taxon>Tissierellia</taxon>
        <taxon>Tissierellales</taxon>
        <taxon>Peptoniphilaceae</taxon>
        <taxon>Citroniella</taxon>
    </lineage>
</organism>
<accession>A0AAW9MWQ7</accession>
<proteinExistence type="predicted"/>
<protein>
    <submittedName>
        <fullName evidence="4">Class C sortase</fullName>
    </submittedName>
</protein>
<evidence type="ECO:0000313" key="4">
    <source>
        <dbReference type="EMBL" id="MEB3428954.1"/>
    </source>
</evidence>
<dbReference type="InterPro" id="IPR023365">
    <property type="entry name" value="Sortase_dom-sf"/>
</dbReference>
<keyword evidence="3" id="KW-0472">Membrane</keyword>
<feature type="transmembrane region" description="Helical" evidence="3">
    <location>
        <begin position="256"/>
        <end position="276"/>
    </location>
</feature>
<dbReference type="InterPro" id="IPR042002">
    <property type="entry name" value="Sortase_C"/>
</dbReference>
<dbReference type="Pfam" id="PF04203">
    <property type="entry name" value="Sortase"/>
    <property type="match status" value="1"/>
</dbReference>
<dbReference type="CDD" id="cd05827">
    <property type="entry name" value="Sortase_C"/>
    <property type="match status" value="1"/>
</dbReference>